<keyword evidence="5" id="KW-0256">Endoplasmic reticulum</keyword>
<feature type="compositionally biased region" description="Basic residues" evidence="10">
    <location>
        <begin position="205"/>
        <end position="214"/>
    </location>
</feature>
<evidence type="ECO:0000256" key="3">
    <source>
        <dbReference type="ARBA" id="ARBA00022475"/>
    </source>
</evidence>
<keyword evidence="8 11" id="KW-0472">Membrane</keyword>
<evidence type="ECO:0000256" key="2">
    <source>
        <dbReference type="ARBA" id="ARBA00004389"/>
    </source>
</evidence>
<evidence type="ECO:0000256" key="10">
    <source>
        <dbReference type="SAM" id="MobiDB-lite"/>
    </source>
</evidence>
<evidence type="ECO:0000256" key="7">
    <source>
        <dbReference type="ARBA" id="ARBA00023054"/>
    </source>
</evidence>
<evidence type="ECO:0000313" key="12">
    <source>
        <dbReference type="EMBL" id="PPS14150.1"/>
    </source>
</evidence>
<evidence type="ECO:0000256" key="6">
    <source>
        <dbReference type="ARBA" id="ARBA00022989"/>
    </source>
</evidence>
<reference evidence="12 13" key="1">
    <citation type="submission" date="2015-01" db="EMBL/GenBank/DDBJ databases">
        <title>Genome of allotetraploid Gossypium barbadense reveals genomic plasticity and fiber elongation in cotton evolution.</title>
        <authorList>
            <person name="Chen X."/>
            <person name="Liu X."/>
            <person name="Zhao B."/>
            <person name="Zheng H."/>
            <person name="Hu Y."/>
            <person name="Lu G."/>
            <person name="Yang C."/>
            <person name="Chen J."/>
            <person name="Shan C."/>
            <person name="Zhang L."/>
            <person name="Zhou Y."/>
            <person name="Wang L."/>
            <person name="Guo W."/>
            <person name="Bai Y."/>
            <person name="Ruan J."/>
            <person name="Shangguan X."/>
            <person name="Mao Y."/>
            <person name="Jiang J."/>
            <person name="Zhu Y."/>
            <person name="Lei J."/>
            <person name="Kang H."/>
            <person name="Chen S."/>
            <person name="He X."/>
            <person name="Wang R."/>
            <person name="Wang Y."/>
            <person name="Chen J."/>
            <person name="Wang L."/>
            <person name="Yu S."/>
            <person name="Wang B."/>
            <person name="Wei J."/>
            <person name="Song S."/>
            <person name="Lu X."/>
            <person name="Gao Z."/>
            <person name="Gu W."/>
            <person name="Deng X."/>
            <person name="Ma D."/>
            <person name="Wang S."/>
            <person name="Liang W."/>
            <person name="Fang L."/>
            <person name="Cai C."/>
            <person name="Zhu X."/>
            <person name="Zhou B."/>
            <person name="Zhang Y."/>
            <person name="Chen Z."/>
            <person name="Xu S."/>
            <person name="Zhu R."/>
            <person name="Wang S."/>
            <person name="Zhang T."/>
            <person name="Zhao G."/>
        </authorList>
    </citation>
    <scope>NUCLEOTIDE SEQUENCE [LARGE SCALE GENOMIC DNA]</scope>
    <source>
        <strain evidence="13">cv. Xinhai21</strain>
        <tissue evidence="12">Leaf</tissue>
    </source>
</reference>
<evidence type="ECO:0000256" key="9">
    <source>
        <dbReference type="ARBA" id="ARBA00038080"/>
    </source>
</evidence>
<dbReference type="OrthoDB" id="759087at2759"/>
<protein>
    <submittedName>
        <fullName evidence="12">Uncharacterized protein</fullName>
    </submittedName>
</protein>
<gene>
    <name evidence="12" type="ORF">GOBAR_AA06425</name>
</gene>
<dbReference type="AlphaFoldDB" id="A0A2P5YEY5"/>
<dbReference type="CDD" id="cd22249">
    <property type="entry name" value="UDM1_RNF168_RNF169-like"/>
    <property type="match status" value="1"/>
</dbReference>
<dbReference type="PANTHER" id="PTHR32219:SF2">
    <property type="entry name" value="PROTON PUMP-INTERACTOR 1"/>
    <property type="match status" value="1"/>
</dbReference>
<organism evidence="12 13">
    <name type="scientific">Gossypium barbadense</name>
    <name type="common">Sea Island cotton</name>
    <name type="synonym">Hibiscus barbadensis</name>
    <dbReference type="NCBI Taxonomy" id="3634"/>
    <lineage>
        <taxon>Eukaryota</taxon>
        <taxon>Viridiplantae</taxon>
        <taxon>Streptophyta</taxon>
        <taxon>Embryophyta</taxon>
        <taxon>Tracheophyta</taxon>
        <taxon>Spermatophyta</taxon>
        <taxon>Magnoliopsida</taxon>
        <taxon>eudicotyledons</taxon>
        <taxon>Gunneridae</taxon>
        <taxon>Pentapetalae</taxon>
        <taxon>rosids</taxon>
        <taxon>malvids</taxon>
        <taxon>Malvales</taxon>
        <taxon>Malvaceae</taxon>
        <taxon>Malvoideae</taxon>
        <taxon>Gossypium</taxon>
    </lineage>
</organism>
<evidence type="ECO:0000256" key="4">
    <source>
        <dbReference type="ARBA" id="ARBA00022692"/>
    </source>
</evidence>
<accession>A0A2P5YEY5</accession>
<proteinExistence type="inferred from homology"/>
<keyword evidence="6 11" id="KW-1133">Transmembrane helix</keyword>
<dbReference type="PANTHER" id="PTHR32219">
    <property type="entry name" value="RNA-BINDING PROTEIN YLMH-RELATED"/>
    <property type="match status" value="1"/>
</dbReference>
<feature type="region of interest" description="Disordered" evidence="10">
    <location>
        <begin position="202"/>
        <end position="244"/>
    </location>
</feature>
<feature type="region of interest" description="Disordered" evidence="10">
    <location>
        <begin position="447"/>
        <end position="483"/>
    </location>
</feature>
<dbReference type="InterPro" id="IPR055282">
    <property type="entry name" value="PPI1-4"/>
</dbReference>
<keyword evidence="7" id="KW-0175">Coiled coil</keyword>
<keyword evidence="3" id="KW-1003">Cell membrane</keyword>
<dbReference type="GO" id="GO:0005886">
    <property type="term" value="C:plasma membrane"/>
    <property type="evidence" value="ECO:0007669"/>
    <property type="project" value="UniProtKB-SubCell"/>
</dbReference>
<evidence type="ECO:0000256" key="1">
    <source>
        <dbReference type="ARBA" id="ARBA00004162"/>
    </source>
</evidence>
<evidence type="ECO:0000256" key="8">
    <source>
        <dbReference type="ARBA" id="ARBA00023136"/>
    </source>
</evidence>
<name>A0A2P5YEY5_GOSBA</name>
<keyword evidence="4 11" id="KW-0812">Transmembrane</keyword>
<evidence type="ECO:0000313" key="13">
    <source>
        <dbReference type="Proteomes" id="UP000239757"/>
    </source>
</evidence>
<comment type="subcellular location">
    <subcellularLocation>
        <location evidence="1">Cell membrane</location>
        <topology evidence="1">Single-pass membrane protein</topology>
    </subcellularLocation>
    <subcellularLocation>
        <location evidence="2">Endoplasmic reticulum membrane</location>
        <topology evidence="2">Single-pass membrane protein</topology>
    </subcellularLocation>
</comment>
<comment type="similarity">
    <text evidence="9">Belongs to the plant Proton pump-interactor protein family.</text>
</comment>
<sequence length="542" mass="60095">MNLSASQCGSGCESGWTFYLDQSSYSQTRCQNFGGNFDEVYGVKGARFGVEDEEEGLSMVSDASSGPRHYYCQDYVECLDENRSFCSHPVNPEPANKTSKNKKQMKEHCSNNQQHSFLDDTASSPVISFSEKNINKDTSMELLDFSQGFSGTHFKGKSSSFQKKLGFLKSGKAGSKNLQGSKLTWHERFLVIQSVTEDKELASKKNSHSHKPKKLLFPNGSKTLKASSSEVGGGHDDDGDSHDDVEKLSSRAINASIVLGFDTFVGWTLYEVLQYVPEHNWIAYEQALKAKLVIAKMAIRKPSDRALLDLLFIDPFLIIITSFERDGRIRNPDEKPLVLPEITVHTGTEALPKPGAKQPKEEAKSSPQPENVVADKISGSSNKEVDAAKQKEMKREEEIAKAKQALERKKKQAEKAATKEAIRAQKEAEKKLKEIIYFFSSKEKAAASTNTINPEEPTEPMAEASESEKVDASAEAPVPAPISVKDKAQKGNAIWYKNRTKGPEVLSRAILRCKKSTNYWTWAAPAALVVLILLALGYYYPV</sequence>
<evidence type="ECO:0000256" key="5">
    <source>
        <dbReference type="ARBA" id="ARBA00022824"/>
    </source>
</evidence>
<evidence type="ECO:0000256" key="11">
    <source>
        <dbReference type="SAM" id="Phobius"/>
    </source>
</evidence>
<dbReference type="GO" id="GO:0005789">
    <property type="term" value="C:endoplasmic reticulum membrane"/>
    <property type="evidence" value="ECO:0007669"/>
    <property type="project" value="UniProtKB-SubCell"/>
</dbReference>
<feature type="region of interest" description="Disordered" evidence="10">
    <location>
        <begin position="90"/>
        <end position="118"/>
    </location>
</feature>
<dbReference type="Proteomes" id="UP000239757">
    <property type="component" value="Unassembled WGS sequence"/>
</dbReference>
<feature type="region of interest" description="Disordered" evidence="10">
    <location>
        <begin position="342"/>
        <end position="393"/>
    </location>
</feature>
<feature type="transmembrane region" description="Helical" evidence="11">
    <location>
        <begin position="519"/>
        <end position="540"/>
    </location>
</feature>
<feature type="compositionally biased region" description="Basic and acidic residues" evidence="10">
    <location>
        <begin position="383"/>
        <end position="393"/>
    </location>
</feature>
<dbReference type="EMBL" id="KZ663280">
    <property type="protein sequence ID" value="PPS14150.1"/>
    <property type="molecule type" value="Genomic_DNA"/>
</dbReference>